<dbReference type="Pfam" id="PF01051">
    <property type="entry name" value="Rep3_N"/>
    <property type="match status" value="1"/>
</dbReference>
<evidence type="ECO:0000259" key="1">
    <source>
        <dbReference type="Pfam" id="PF01051"/>
    </source>
</evidence>
<geneLocation type="plasmid" evidence="2">
    <name>pRGFK1369</name>
</geneLocation>
<organism evidence="2">
    <name type="scientific">uncultured prokaryote</name>
    <dbReference type="NCBI Taxonomy" id="198431"/>
    <lineage>
        <taxon>unclassified sequences</taxon>
        <taxon>environmental samples</taxon>
    </lineage>
</organism>
<reference evidence="2" key="1">
    <citation type="submission" date="2015-06" db="EMBL/GenBank/DDBJ databases">
        <authorList>
            <person name="Joergensen T."/>
        </authorList>
    </citation>
    <scope>NUCLEOTIDE SEQUENCE</scope>
    <source>
        <plasmid evidence="2">pRGFK1369</plasmid>
    </source>
</reference>
<dbReference type="EMBL" id="LN853930">
    <property type="protein sequence ID" value="CRY97095.1"/>
    <property type="molecule type" value="Genomic_DNA"/>
</dbReference>
<dbReference type="Gene3D" id="1.10.10.10">
    <property type="entry name" value="Winged helix-like DNA-binding domain superfamily/Winged helix DNA-binding domain"/>
    <property type="match status" value="2"/>
</dbReference>
<dbReference type="Pfam" id="PF21205">
    <property type="entry name" value="Rep3_C"/>
    <property type="match status" value="1"/>
</dbReference>
<dbReference type="AlphaFoldDB" id="A0A0H5Q6R8"/>
<evidence type="ECO:0000313" key="2">
    <source>
        <dbReference type="EMBL" id="CRY97095.1"/>
    </source>
</evidence>
<dbReference type="GO" id="GO:0006270">
    <property type="term" value="P:DNA replication initiation"/>
    <property type="evidence" value="ECO:0007669"/>
    <property type="project" value="InterPro"/>
</dbReference>
<sequence>MAEIEVLQAREYTVVKGNELIQKSRFELSLPEQKTIAYVCSMIKPVTAAENRGIPYQLDYQFDIRQYCKICGIDYDNGKNYADVKATLKKLRDKSFWMQLPDGSETVVAWLDRVTTDKRSGLATVRIDDRLVPYLFDLGQRFTKYQLKNILGMKSQFSVRFYEIAKSYEFKESIVFDLEELKHLLMVDDVPSYQNFKDFRKKVLEPAEREINDLSDINISFQPIKRGRKVVKIQLNITKKEIFEAWKAGVKTNQIIESGI</sequence>
<reference evidence="2" key="2">
    <citation type="submission" date="2015-07" db="EMBL/GenBank/DDBJ databases">
        <title>Plasmids, circular viruses and viroids from rat gut.</title>
        <authorList>
            <person name="Jorgensen T.J."/>
            <person name="Hansen M.A."/>
            <person name="Xu Z."/>
            <person name="Tabak M.A."/>
            <person name="Sorensen S.J."/>
            <person name="Hansen L.H."/>
        </authorList>
    </citation>
    <scope>NUCLEOTIDE SEQUENCE</scope>
    <source>
        <plasmid evidence="2">pRGFK1369</plasmid>
    </source>
</reference>
<accession>A0A0H5Q6R8</accession>
<dbReference type="GO" id="GO:0003887">
    <property type="term" value="F:DNA-directed DNA polymerase activity"/>
    <property type="evidence" value="ECO:0007669"/>
    <property type="project" value="InterPro"/>
</dbReference>
<proteinExistence type="predicted"/>
<keyword evidence="2" id="KW-0614">Plasmid</keyword>
<dbReference type="InterPro" id="IPR000525">
    <property type="entry name" value="Initiator_Rep_WH1"/>
</dbReference>
<dbReference type="SUPFAM" id="SSF46785">
    <property type="entry name" value="Winged helix' DNA-binding domain"/>
    <property type="match status" value="2"/>
</dbReference>
<name>A0A0H5Q6R8_9ZZZZ</name>
<feature type="domain" description="Initiator Rep protein WH1" evidence="1">
    <location>
        <begin position="13"/>
        <end position="166"/>
    </location>
</feature>
<protein>
    <recommendedName>
        <fullName evidence="1">Initiator Rep protein WH1 domain-containing protein</fullName>
    </recommendedName>
</protein>
<dbReference type="InterPro" id="IPR036388">
    <property type="entry name" value="WH-like_DNA-bd_sf"/>
</dbReference>
<dbReference type="InterPro" id="IPR036390">
    <property type="entry name" value="WH_DNA-bd_sf"/>
</dbReference>